<dbReference type="CDD" id="cd02042">
    <property type="entry name" value="ParAB_family"/>
    <property type="match status" value="1"/>
</dbReference>
<dbReference type="SUPFAM" id="SSF52540">
    <property type="entry name" value="P-loop containing nucleoside triphosphate hydrolases"/>
    <property type="match status" value="1"/>
</dbReference>
<dbReference type="Pfam" id="PF13614">
    <property type="entry name" value="AAA_31"/>
    <property type="match status" value="1"/>
</dbReference>
<sequence length="261" mass="28904">MKIWTVANQKGGVGKTTTTVSLGGILALQGKRVLLIDTDPHASLTYYFGIDSEELEVSVYDIFVRGSNMASEEILQALCPSTIENLDILPATMAIATLDRSMGNRSGMGLILKKALAKISEHYDYAILDCPPVLGVLMVNALAASERILIPVQTEFLALKGLDRMMRTMSLMQSSHSKQYQYTIVPTMYDKRTKASLEAYKSLVETYQDKVWPGVIPVDTKFRDASLAQQVPVQYCPKSRGVYAYRALLEHLAEVDRGSNE</sequence>
<dbReference type="Gene3D" id="3.40.50.300">
    <property type="entry name" value="P-loop containing nucleotide triphosphate hydrolases"/>
    <property type="match status" value="1"/>
</dbReference>
<evidence type="ECO:0000313" key="4">
    <source>
        <dbReference type="Proteomes" id="UP000069015"/>
    </source>
</evidence>
<dbReference type="InterPro" id="IPR027417">
    <property type="entry name" value="P-loop_NTPase"/>
</dbReference>
<dbReference type="AlphaFoldDB" id="A0A0U3HTN1"/>
<dbReference type="Proteomes" id="UP000069015">
    <property type="component" value="Chromosome 1"/>
</dbReference>
<feature type="domain" description="AAA" evidence="2">
    <location>
        <begin position="1"/>
        <end position="178"/>
    </location>
</feature>
<dbReference type="InterPro" id="IPR025669">
    <property type="entry name" value="AAA_dom"/>
</dbReference>
<protein>
    <submittedName>
        <fullName evidence="3">Cobalamin biosynthesis protein CobQ</fullName>
    </submittedName>
</protein>
<dbReference type="RefSeq" id="WP_058797770.1">
    <property type="nucleotide sequence ID" value="NZ_CP013611.1"/>
</dbReference>
<proteinExistence type="predicted"/>
<dbReference type="FunFam" id="3.40.50.300:FF:000285">
    <property type="entry name" value="Sporulation initiation inhibitor Soj"/>
    <property type="match status" value="1"/>
</dbReference>
<gene>
    <name evidence="3" type="ORF">AT705_18855</name>
</gene>
<comment type="similarity">
    <text evidence="1">To B.subtilis soj.</text>
</comment>
<evidence type="ECO:0000256" key="1">
    <source>
        <dbReference type="ARBA" id="ARBA00060876"/>
    </source>
</evidence>
<accession>A0A0U3HTN1</accession>
<dbReference type="PANTHER" id="PTHR13696">
    <property type="entry name" value="P-LOOP CONTAINING NUCLEOSIDE TRIPHOSPHATE HYDROLASE"/>
    <property type="match status" value="1"/>
</dbReference>
<organism evidence="3 4">
    <name type="scientific">Pseudoalteromonas rubra</name>
    <dbReference type="NCBI Taxonomy" id="43658"/>
    <lineage>
        <taxon>Bacteria</taxon>
        <taxon>Pseudomonadati</taxon>
        <taxon>Pseudomonadota</taxon>
        <taxon>Gammaproteobacteria</taxon>
        <taxon>Alteromonadales</taxon>
        <taxon>Pseudoalteromonadaceae</taxon>
        <taxon>Pseudoalteromonas</taxon>
    </lineage>
</organism>
<name>A0A0U3HTN1_9GAMM</name>
<evidence type="ECO:0000313" key="3">
    <source>
        <dbReference type="EMBL" id="ALU44825.1"/>
    </source>
</evidence>
<dbReference type="PANTHER" id="PTHR13696:SF69">
    <property type="entry name" value="PLASMID PARTITIONING PROTEIN-RELATED"/>
    <property type="match status" value="1"/>
</dbReference>
<dbReference type="InterPro" id="IPR050678">
    <property type="entry name" value="DNA_Partitioning_ATPase"/>
</dbReference>
<dbReference type="EMBL" id="CP013611">
    <property type="protein sequence ID" value="ALU44825.1"/>
    <property type="molecule type" value="Genomic_DNA"/>
</dbReference>
<dbReference type="KEGG" id="prr:AT705_18855"/>
<evidence type="ECO:0000259" key="2">
    <source>
        <dbReference type="Pfam" id="PF13614"/>
    </source>
</evidence>
<reference evidence="3 4" key="1">
    <citation type="submission" date="2015-12" db="EMBL/GenBank/DDBJ databases">
        <title>Complete genome sequence of Pseudoalteromonas rubra SCSIO 6842, harboring a conjugative plasmid.</title>
        <authorList>
            <person name="Li B."/>
            <person name="Wang X."/>
        </authorList>
    </citation>
    <scope>NUCLEOTIDE SEQUENCE [LARGE SCALE GENOMIC DNA]</scope>
    <source>
        <strain evidence="3 4">SCSIO 6842</strain>
    </source>
</reference>